<feature type="domain" description="Sialate O-acetylesterase" evidence="3">
    <location>
        <begin position="122"/>
        <end position="383"/>
    </location>
</feature>
<proteinExistence type="predicted"/>
<gene>
    <name evidence="5" type="ORF">ESB04_04265</name>
</gene>
<keyword evidence="1" id="KW-0378">Hydrolase</keyword>
<dbReference type="Pfam" id="PF03629">
    <property type="entry name" value="SASA"/>
    <property type="match status" value="1"/>
</dbReference>
<accession>A0A4V1M5M0</accession>
<dbReference type="NCBIfam" id="TIGR04183">
    <property type="entry name" value="Por_Secre_tail"/>
    <property type="match status" value="1"/>
</dbReference>
<evidence type="ECO:0000259" key="4">
    <source>
        <dbReference type="Pfam" id="PF18962"/>
    </source>
</evidence>
<evidence type="ECO:0000313" key="6">
    <source>
        <dbReference type="Proteomes" id="UP000289455"/>
    </source>
</evidence>
<dbReference type="InterPro" id="IPR026444">
    <property type="entry name" value="Secre_tail"/>
</dbReference>
<feature type="domain" description="Secretion system C-terminal sorting" evidence="4">
    <location>
        <begin position="636"/>
        <end position="708"/>
    </location>
</feature>
<evidence type="ECO:0000256" key="2">
    <source>
        <dbReference type="SAM" id="SignalP"/>
    </source>
</evidence>
<evidence type="ECO:0000259" key="3">
    <source>
        <dbReference type="Pfam" id="PF03629"/>
    </source>
</evidence>
<dbReference type="PANTHER" id="PTHR31988:SF19">
    <property type="entry name" value="9-O-ACETYL-N-ACETYLNEURAMINIC ACID DEACETYLASE-RELATED"/>
    <property type="match status" value="1"/>
</dbReference>
<dbReference type="RefSeq" id="WP_129026481.1">
    <property type="nucleotide sequence ID" value="NZ_SDHY01000002.1"/>
</dbReference>
<dbReference type="InterPro" id="IPR052940">
    <property type="entry name" value="Carb_Esterase_6"/>
</dbReference>
<feature type="chain" id="PRO_5020971296" evidence="2">
    <location>
        <begin position="20"/>
        <end position="710"/>
    </location>
</feature>
<feature type="signal peptide" evidence="2">
    <location>
        <begin position="1"/>
        <end position="19"/>
    </location>
</feature>
<dbReference type="AlphaFoldDB" id="A0A4V1M5M0"/>
<evidence type="ECO:0000313" key="5">
    <source>
        <dbReference type="EMBL" id="RXK50871.1"/>
    </source>
</evidence>
<name>A0A4V1M5M0_9BACT</name>
<dbReference type="OrthoDB" id="1488710at2"/>
<dbReference type="InterPro" id="IPR036514">
    <property type="entry name" value="SGNH_hydro_sf"/>
</dbReference>
<organism evidence="5 6">
    <name type="scientific">Aquirufa rosea</name>
    <dbReference type="NCBI Taxonomy" id="2509241"/>
    <lineage>
        <taxon>Bacteria</taxon>
        <taxon>Pseudomonadati</taxon>
        <taxon>Bacteroidota</taxon>
        <taxon>Cytophagia</taxon>
        <taxon>Cytophagales</taxon>
        <taxon>Flectobacillaceae</taxon>
        <taxon>Aquirufa</taxon>
    </lineage>
</organism>
<dbReference type="PANTHER" id="PTHR31988">
    <property type="entry name" value="ESTERASE, PUTATIVE (DUF303)-RELATED"/>
    <property type="match status" value="1"/>
</dbReference>
<dbReference type="SUPFAM" id="SSF52266">
    <property type="entry name" value="SGNH hydrolase"/>
    <property type="match status" value="1"/>
</dbReference>
<dbReference type="InterPro" id="IPR005181">
    <property type="entry name" value="SASA"/>
</dbReference>
<sequence length="710" mass="78493">MKKSLLALLIGMCIQTAQAQVKISYPHLRQVFQRNNLNEATFSVLGNYTGTVDQVQAKLIPVEAGQGQPLDWFTLDAKPKAGLFQGSIKVQGGWYQLLVRTLVNQQVKDSTLLSRVGVGENFIISGQSNAEGTFRRPNDTEATDDRVIAANFFNYFKEYNPSTNNKYIGEYSLDYPMTEFRKIDSTVTIGPMGLSNFYWPILGDSLVKKYNVPVCFINTAWLGTGIKNWAESSRGLLTASQWAPEIYYPKGFPYANLKRAVEVFGQKNGVRAILWHQGENDAFHKTSYADYKNYLLEVITTLRKHTGMDVPWIIAEASSVSVQLSDGSCTPTLWSTDIVQAQKDVVSTSGVPFLFSGPNTEDVEIPRKSDCIHFSRGAYLTLADLWYQKISKQLDAIKTPIIPKAMPNIQIACSPNYELSVDLSTNFKKVTWLNASSAKIGTQLKNQLLGTGDYSAILEDDLGNQFTVPNFSLNTFPIPAKPRISVLGDTLMCEGKSVELKALGSGVNYSWSNGFQGLSQTIKTTGSFQVKTTDANGCISDYSNKVQVQTFPQPVASITTFGPYMLKLNTTQLDPQINYQWELNGVSLGEKSNLLRVRSSGKYALTLSKRYTNTLTCLSAKAEFDYTLPADGGMSIFPNPASNEVNIECINSLAGAEFLLYNWDGRLALQGKISQDGAFNLNLAGIYSGKYQLVLKSEGQVFNKSLIVVK</sequence>
<dbReference type="EMBL" id="SDHY01000002">
    <property type="protein sequence ID" value="RXK50871.1"/>
    <property type="molecule type" value="Genomic_DNA"/>
</dbReference>
<comment type="caution">
    <text evidence="5">The sequence shown here is derived from an EMBL/GenBank/DDBJ whole genome shotgun (WGS) entry which is preliminary data.</text>
</comment>
<dbReference type="Gene3D" id="3.40.50.1110">
    <property type="entry name" value="SGNH hydrolase"/>
    <property type="match status" value="1"/>
</dbReference>
<reference evidence="5 6" key="1">
    <citation type="submission" date="2019-01" db="EMBL/GenBank/DDBJ databases">
        <title>Cytophagaceae bacterium strain CAR-16.</title>
        <authorList>
            <person name="Chen W.-M."/>
        </authorList>
    </citation>
    <scope>NUCLEOTIDE SEQUENCE [LARGE SCALE GENOMIC DNA]</scope>
    <source>
        <strain evidence="5 6">CAR-16</strain>
    </source>
</reference>
<dbReference type="Pfam" id="PF18962">
    <property type="entry name" value="Por_Secre_tail"/>
    <property type="match status" value="1"/>
</dbReference>
<keyword evidence="2" id="KW-0732">Signal</keyword>
<keyword evidence="6" id="KW-1185">Reference proteome</keyword>
<dbReference type="Proteomes" id="UP000289455">
    <property type="component" value="Unassembled WGS sequence"/>
</dbReference>
<protein>
    <submittedName>
        <fullName evidence="5">T9SS type A sorting domain-containing protein</fullName>
    </submittedName>
</protein>
<evidence type="ECO:0000256" key="1">
    <source>
        <dbReference type="ARBA" id="ARBA00022801"/>
    </source>
</evidence>
<dbReference type="GO" id="GO:0016788">
    <property type="term" value="F:hydrolase activity, acting on ester bonds"/>
    <property type="evidence" value="ECO:0007669"/>
    <property type="project" value="UniProtKB-ARBA"/>
</dbReference>